<reference evidence="1 2" key="1">
    <citation type="submission" date="2016-12" db="EMBL/GenBank/DDBJ databases">
        <authorList>
            <person name="Song W.-J."/>
            <person name="Kurnit D.M."/>
        </authorList>
    </citation>
    <scope>NUCLEOTIDE SEQUENCE [LARGE SCALE GENOMIC DNA]</scope>
    <source>
        <strain evidence="1 2">IMCC3135</strain>
    </source>
</reference>
<organism evidence="1 2">
    <name type="scientific">Granulosicoccus antarcticus IMCC3135</name>
    <dbReference type="NCBI Taxonomy" id="1192854"/>
    <lineage>
        <taxon>Bacteria</taxon>
        <taxon>Pseudomonadati</taxon>
        <taxon>Pseudomonadota</taxon>
        <taxon>Gammaproteobacteria</taxon>
        <taxon>Chromatiales</taxon>
        <taxon>Granulosicoccaceae</taxon>
        <taxon>Granulosicoccus</taxon>
    </lineage>
</organism>
<name>A0A2Z2NTT4_9GAMM</name>
<proteinExistence type="predicted"/>
<gene>
    <name evidence="1" type="ORF">IMCC3135_24085</name>
</gene>
<dbReference type="InterPro" id="IPR029055">
    <property type="entry name" value="Ntn_hydrolases_N"/>
</dbReference>
<evidence type="ECO:0000313" key="2">
    <source>
        <dbReference type="Proteomes" id="UP000250079"/>
    </source>
</evidence>
<dbReference type="AlphaFoldDB" id="A0A2Z2NTT4"/>
<accession>A0A2Z2NTT4</accession>
<dbReference type="Gene3D" id="3.60.20.10">
    <property type="entry name" value="Glutamine Phosphoribosylpyrophosphate, subunit 1, domain 1"/>
    <property type="match status" value="1"/>
</dbReference>
<protein>
    <recommendedName>
        <fullName evidence="3">MFS transporter</fullName>
    </recommendedName>
</protein>
<evidence type="ECO:0008006" key="3">
    <source>
        <dbReference type="Google" id="ProtNLM"/>
    </source>
</evidence>
<evidence type="ECO:0000313" key="1">
    <source>
        <dbReference type="EMBL" id="ASJ74886.1"/>
    </source>
</evidence>
<dbReference type="Proteomes" id="UP000250079">
    <property type="component" value="Chromosome"/>
</dbReference>
<dbReference type="EMBL" id="CP018632">
    <property type="protein sequence ID" value="ASJ74886.1"/>
    <property type="molecule type" value="Genomic_DNA"/>
</dbReference>
<dbReference type="SUPFAM" id="SSF56235">
    <property type="entry name" value="N-terminal nucleophile aminohydrolases (Ntn hydrolases)"/>
    <property type="match status" value="1"/>
</dbReference>
<keyword evidence="2" id="KW-1185">Reference proteome</keyword>
<sequence>MVRKGSTACIAADTLTTFGDTRLSSSMDANHSKIQTFGRTHMGIVGSAAHMLVAERAFNDKEVKADFSSRDAAFDSLIRLHPVLKEHYYLNPKDSEEDPYETTQIDAVFVNSNGIFGLFALREVYEYTRFWAVGSGASYALGAMHAVYDRYKSAKDIARAGAEAGATFDTSSQLPLTSKSIRLSNSRGQ</sequence>
<dbReference type="KEGG" id="gai:IMCC3135_24085"/>